<evidence type="ECO:0000256" key="2">
    <source>
        <dbReference type="ARBA" id="ARBA00022475"/>
    </source>
</evidence>
<keyword evidence="5 7" id="KW-0472">Membrane</keyword>
<comment type="similarity">
    <text evidence="6">Belongs to the ABC-4 integral membrane protein family.</text>
</comment>
<comment type="subcellular location">
    <subcellularLocation>
        <location evidence="1">Cell membrane</location>
        <topology evidence="1">Multi-pass membrane protein</topology>
    </subcellularLocation>
</comment>
<evidence type="ECO:0000259" key="9">
    <source>
        <dbReference type="Pfam" id="PF12704"/>
    </source>
</evidence>
<evidence type="ECO:0000259" key="8">
    <source>
        <dbReference type="Pfam" id="PF02687"/>
    </source>
</evidence>
<accession>A0ABR7A9W0</accession>
<sequence length="429" mass="46069">MSAQQSTYTRQARRSIQGRDLLAQALLSLGHRRFRTFLSVLGVAIGISAVILIGVVSEGGKNVVYSELQTFGLRTVWIYRDRKILDPQRLQRAGSGITNEDLIALGKSGCCTSVARFSPLVYNGRNGVNLLKAGSKFSRVNAVGVGPDYMEINNDSTSMGRGLNADDIARKRKVIVIGETTRRELFGSQSNPLGMEVQLYGQTFEVIGVLAHKDRSFLSSIGSSGGGDADARALIPYNRQQAIMGSKDIDTIQAQLVNDQAPAALGTGQIIAFLQREHKGNYDYRADTMEQYIETADKILGGVSKIGIIAASVSLFVAGLGILNIMSTSVLERTREIGLRKALGGTERSILLQFLLEAALISGLGGVLGLLLGFATSYLIVQLTGFPLLPSPVTALLALVVSVVIGLISGFYPAYRAAALRPVEALRYE</sequence>
<dbReference type="Pfam" id="PF02687">
    <property type="entry name" value="FtsX"/>
    <property type="match status" value="1"/>
</dbReference>
<feature type="transmembrane region" description="Helical" evidence="7">
    <location>
        <begin position="306"/>
        <end position="331"/>
    </location>
</feature>
<keyword evidence="11" id="KW-1185">Reference proteome</keyword>
<name>A0ABR7A9W0_9BURK</name>
<evidence type="ECO:0000313" key="10">
    <source>
        <dbReference type="EMBL" id="MBC3933447.1"/>
    </source>
</evidence>
<organism evidence="10 11">
    <name type="scientific">Undibacterium curvum</name>
    <dbReference type="NCBI Taxonomy" id="2762294"/>
    <lineage>
        <taxon>Bacteria</taxon>
        <taxon>Pseudomonadati</taxon>
        <taxon>Pseudomonadota</taxon>
        <taxon>Betaproteobacteria</taxon>
        <taxon>Burkholderiales</taxon>
        <taxon>Oxalobacteraceae</taxon>
        <taxon>Undibacterium</taxon>
    </lineage>
</organism>
<evidence type="ECO:0000256" key="5">
    <source>
        <dbReference type="ARBA" id="ARBA00023136"/>
    </source>
</evidence>
<dbReference type="EMBL" id="JACOGD010000011">
    <property type="protein sequence ID" value="MBC3933447.1"/>
    <property type="molecule type" value="Genomic_DNA"/>
</dbReference>
<proteinExistence type="inferred from homology"/>
<evidence type="ECO:0000256" key="6">
    <source>
        <dbReference type="ARBA" id="ARBA00038076"/>
    </source>
</evidence>
<dbReference type="Proteomes" id="UP000654304">
    <property type="component" value="Unassembled WGS sequence"/>
</dbReference>
<keyword evidence="4 7" id="KW-1133">Transmembrane helix</keyword>
<dbReference type="RefSeq" id="WP_186905023.1">
    <property type="nucleotide sequence ID" value="NZ_JACOGD010000011.1"/>
</dbReference>
<dbReference type="InterPro" id="IPR003838">
    <property type="entry name" value="ABC3_permease_C"/>
</dbReference>
<keyword evidence="2" id="KW-1003">Cell membrane</keyword>
<keyword evidence="3 7" id="KW-0812">Transmembrane</keyword>
<evidence type="ECO:0000256" key="3">
    <source>
        <dbReference type="ARBA" id="ARBA00022692"/>
    </source>
</evidence>
<reference evidence="10 11" key="1">
    <citation type="submission" date="2020-08" db="EMBL/GenBank/DDBJ databases">
        <title>Novel species isolated from subtropical streams in China.</title>
        <authorList>
            <person name="Lu H."/>
        </authorList>
    </citation>
    <scope>NUCLEOTIDE SEQUENCE [LARGE SCALE GENOMIC DNA]</scope>
    <source>
        <strain evidence="10 11">CY22W</strain>
    </source>
</reference>
<feature type="transmembrane region" description="Helical" evidence="7">
    <location>
        <begin position="393"/>
        <end position="412"/>
    </location>
</feature>
<evidence type="ECO:0000256" key="1">
    <source>
        <dbReference type="ARBA" id="ARBA00004651"/>
    </source>
</evidence>
<feature type="transmembrane region" description="Helical" evidence="7">
    <location>
        <begin position="37"/>
        <end position="56"/>
    </location>
</feature>
<feature type="transmembrane region" description="Helical" evidence="7">
    <location>
        <begin position="351"/>
        <end position="381"/>
    </location>
</feature>
<evidence type="ECO:0000313" key="11">
    <source>
        <dbReference type="Proteomes" id="UP000654304"/>
    </source>
</evidence>
<dbReference type="PANTHER" id="PTHR30572:SF4">
    <property type="entry name" value="ABC TRANSPORTER PERMEASE YTRF"/>
    <property type="match status" value="1"/>
</dbReference>
<feature type="domain" description="MacB-like periplasmic core" evidence="9">
    <location>
        <begin position="36"/>
        <end position="264"/>
    </location>
</feature>
<dbReference type="PANTHER" id="PTHR30572">
    <property type="entry name" value="MEMBRANE COMPONENT OF TRANSPORTER-RELATED"/>
    <property type="match status" value="1"/>
</dbReference>
<feature type="domain" description="ABC3 transporter permease C-terminal" evidence="8">
    <location>
        <begin position="309"/>
        <end position="419"/>
    </location>
</feature>
<gene>
    <name evidence="10" type="ORF">H8K43_17345</name>
</gene>
<dbReference type="InterPro" id="IPR050250">
    <property type="entry name" value="Macrolide_Exporter_MacB"/>
</dbReference>
<protein>
    <submittedName>
        <fullName evidence="10">ABC transporter permease</fullName>
    </submittedName>
</protein>
<dbReference type="Pfam" id="PF12704">
    <property type="entry name" value="MacB_PCD"/>
    <property type="match status" value="1"/>
</dbReference>
<evidence type="ECO:0000256" key="7">
    <source>
        <dbReference type="SAM" id="Phobius"/>
    </source>
</evidence>
<evidence type="ECO:0000256" key="4">
    <source>
        <dbReference type="ARBA" id="ARBA00022989"/>
    </source>
</evidence>
<comment type="caution">
    <text evidence="10">The sequence shown here is derived from an EMBL/GenBank/DDBJ whole genome shotgun (WGS) entry which is preliminary data.</text>
</comment>
<dbReference type="InterPro" id="IPR025857">
    <property type="entry name" value="MacB_PCD"/>
</dbReference>